<comment type="caution">
    <text evidence="3">The sequence shown here is derived from an EMBL/GenBank/DDBJ whole genome shotgun (WGS) entry which is preliminary data.</text>
</comment>
<dbReference type="RefSeq" id="WP_083178000.1">
    <property type="nucleotide sequence ID" value="NZ_MVIJ01000022.1"/>
</dbReference>
<sequence>MERKGPPDDFHDQATGHADYGLADPPTSGQPPLYPPDGSEQPEAFDALEGEPTPWYRKPPLLIAWLVFVAILIGLIVYGITELLHGEQGTTPSPSTSSTSTTTTTTTTTPPTTTTTTPTTSSAVEAPAQQPTQQPTREPTQQVPTHRHHLPQVPSVITIPGVPTVITVPPGLR</sequence>
<gene>
    <name evidence="3" type="ORF">BST44_15500</name>
</gene>
<dbReference type="OrthoDB" id="4752960at2"/>
<evidence type="ECO:0000313" key="4">
    <source>
        <dbReference type="Proteomes" id="UP000192601"/>
    </source>
</evidence>
<keyword evidence="4" id="KW-1185">Reference proteome</keyword>
<organism evidence="3 4">
    <name type="scientific">Mycobacterium scrofulaceum</name>
    <dbReference type="NCBI Taxonomy" id="1783"/>
    <lineage>
        <taxon>Bacteria</taxon>
        <taxon>Bacillati</taxon>
        <taxon>Actinomycetota</taxon>
        <taxon>Actinomycetes</taxon>
        <taxon>Mycobacteriales</taxon>
        <taxon>Mycobacteriaceae</taxon>
        <taxon>Mycobacterium</taxon>
    </lineage>
</organism>
<dbReference type="Proteomes" id="UP000192601">
    <property type="component" value="Unassembled WGS sequence"/>
</dbReference>
<proteinExistence type="predicted"/>
<feature type="transmembrane region" description="Helical" evidence="2">
    <location>
        <begin position="62"/>
        <end position="80"/>
    </location>
</feature>
<dbReference type="EMBL" id="MVIJ01000022">
    <property type="protein sequence ID" value="ORB73159.1"/>
    <property type="molecule type" value="Genomic_DNA"/>
</dbReference>
<dbReference type="AlphaFoldDB" id="A0A1X0KDA5"/>
<evidence type="ECO:0000256" key="1">
    <source>
        <dbReference type="SAM" id="MobiDB-lite"/>
    </source>
</evidence>
<keyword evidence="2" id="KW-0472">Membrane</keyword>
<accession>A0A1X0KDA5</accession>
<feature type="region of interest" description="Disordered" evidence="1">
    <location>
        <begin position="87"/>
        <end position="156"/>
    </location>
</feature>
<feature type="compositionally biased region" description="Low complexity" evidence="1">
    <location>
        <begin position="90"/>
        <end position="144"/>
    </location>
</feature>
<feature type="region of interest" description="Disordered" evidence="1">
    <location>
        <begin position="1"/>
        <end position="46"/>
    </location>
</feature>
<name>A0A1X0KDA5_MYCSC</name>
<keyword evidence="2" id="KW-0812">Transmembrane</keyword>
<protein>
    <submittedName>
        <fullName evidence="3">Uncharacterized protein</fullName>
    </submittedName>
</protein>
<feature type="compositionally biased region" description="Basic and acidic residues" evidence="1">
    <location>
        <begin position="1"/>
        <end position="14"/>
    </location>
</feature>
<evidence type="ECO:0000256" key="2">
    <source>
        <dbReference type="SAM" id="Phobius"/>
    </source>
</evidence>
<reference evidence="3 4" key="1">
    <citation type="submission" date="2017-02" db="EMBL/GenBank/DDBJ databases">
        <title>The new phylogeny of genus Mycobacterium.</title>
        <authorList>
            <person name="Tortoli E."/>
            <person name="Trovato A."/>
            <person name="Cirillo D.M."/>
        </authorList>
    </citation>
    <scope>NUCLEOTIDE SEQUENCE [LARGE SCALE GENOMIC DNA]</scope>
    <source>
        <strain evidence="3 4">DSM 43992</strain>
    </source>
</reference>
<evidence type="ECO:0000313" key="3">
    <source>
        <dbReference type="EMBL" id="ORB73159.1"/>
    </source>
</evidence>
<keyword evidence="2" id="KW-1133">Transmembrane helix</keyword>
<dbReference type="STRING" id="1783.BST44_15500"/>